<name>A0A511Z3A4_9BACL</name>
<evidence type="ECO:0000313" key="3">
    <source>
        <dbReference type="EMBL" id="GEN81897.1"/>
    </source>
</evidence>
<comment type="caution">
    <text evidence="3">The sequence shown here is derived from an EMBL/GenBank/DDBJ whole genome shotgun (WGS) entry which is preliminary data.</text>
</comment>
<evidence type="ECO:0000313" key="4">
    <source>
        <dbReference type="Proteomes" id="UP000321901"/>
    </source>
</evidence>
<protein>
    <submittedName>
        <fullName evidence="3">General stress protein 18</fullName>
    </submittedName>
</protein>
<dbReference type="NCBIfam" id="TIGR01382">
    <property type="entry name" value="PfpI"/>
    <property type="match status" value="1"/>
</dbReference>
<dbReference type="InterPro" id="IPR029062">
    <property type="entry name" value="Class_I_gatase-like"/>
</dbReference>
<dbReference type="InterPro" id="IPR002818">
    <property type="entry name" value="DJ-1/PfpI"/>
</dbReference>
<dbReference type="PANTHER" id="PTHR42733">
    <property type="entry name" value="DJ-1 PROTEIN"/>
    <property type="match status" value="1"/>
</dbReference>
<comment type="similarity">
    <text evidence="1">Belongs to the peptidase C56 family.</text>
</comment>
<dbReference type="SUPFAM" id="SSF52317">
    <property type="entry name" value="Class I glutamine amidotransferase-like"/>
    <property type="match status" value="1"/>
</dbReference>
<dbReference type="AlphaFoldDB" id="A0A511Z3A4"/>
<accession>A0A511Z3A4</accession>
<gene>
    <name evidence="3" type="primary">yfkM_1</name>
    <name evidence="3" type="ORF">SLU01_02090</name>
</gene>
<evidence type="ECO:0000259" key="2">
    <source>
        <dbReference type="Pfam" id="PF01965"/>
    </source>
</evidence>
<organism evidence="3 4">
    <name type="scientific">Sporosarcina luteola</name>
    <dbReference type="NCBI Taxonomy" id="582850"/>
    <lineage>
        <taxon>Bacteria</taxon>
        <taxon>Bacillati</taxon>
        <taxon>Bacillota</taxon>
        <taxon>Bacilli</taxon>
        <taxon>Bacillales</taxon>
        <taxon>Caryophanaceae</taxon>
        <taxon>Sporosarcina</taxon>
    </lineage>
</organism>
<sequence>MAKIATLLSNLFEDSEYFEPAKEFEAKGHNVVTIEKEAGVIVTGKKRGSVEIDIGIDDVSHAEFDALLLPGGYSPDILRADDHFVKFTKEFMDSKKPVFAICHGQQLLITAKALAGRDATGYKSIQVDMEYAGARFLDQAVVVCQNQLVTSRTSADMEDFIREALTLLGK</sequence>
<dbReference type="InterPro" id="IPR006286">
    <property type="entry name" value="C56_PfpI-like"/>
</dbReference>
<dbReference type="EMBL" id="BJYL01000003">
    <property type="protein sequence ID" value="GEN81897.1"/>
    <property type="molecule type" value="Genomic_DNA"/>
</dbReference>
<dbReference type="PANTHER" id="PTHR42733:SF2">
    <property type="entry name" value="DJ-1_THIJ_PFPI FAMILY PROTEIN"/>
    <property type="match status" value="1"/>
</dbReference>
<reference evidence="3 4" key="1">
    <citation type="submission" date="2019-07" db="EMBL/GenBank/DDBJ databases">
        <title>Whole genome shotgun sequence of Sporosarcina luteola NBRC 105378.</title>
        <authorList>
            <person name="Hosoyama A."/>
            <person name="Uohara A."/>
            <person name="Ohji S."/>
            <person name="Ichikawa N."/>
        </authorList>
    </citation>
    <scope>NUCLEOTIDE SEQUENCE [LARGE SCALE GENOMIC DNA]</scope>
    <source>
        <strain evidence="3 4">NBRC 105378</strain>
    </source>
</reference>
<dbReference type="Pfam" id="PF01965">
    <property type="entry name" value="DJ-1_PfpI"/>
    <property type="match status" value="1"/>
</dbReference>
<dbReference type="Proteomes" id="UP000321901">
    <property type="component" value="Unassembled WGS sequence"/>
</dbReference>
<dbReference type="Gene3D" id="3.40.50.880">
    <property type="match status" value="1"/>
</dbReference>
<proteinExistence type="inferred from homology"/>
<dbReference type="CDD" id="cd03134">
    <property type="entry name" value="GATase1_PfpI_like"/>
    <property type="match status" value="1"/>
</dbReference>
<evidence type="ECO:0000256" key="1">
    <source>
        <dbReference type="ARBA" id="ARBA00008542"/>
    </source>
</evidence>
<keyword evidence="4" id="KW-1185">Reference proteome</keyword>
<feature type="domain" description="DJ-1/PfpI" evidence="2">
    <location>
        <begin position="3"/>
        <end position="165"/>
    </location>
</feature>
<dbReference type="PROSITE" id="PS51276">
    <property type="entry name" value="PEPTIDASE_C56_PFPI"/>
    <property type="match status" value="1"/>
</dbReference>